<dbReference type="PANTHER" id="PTHR10381:SF70">
    <property type="entry name" value="ATP-DEPENDENT CLP PROTEASE PROTEOLYTIC SUBUNIT"/>
    <property type="match status" value="1"/>
</dbReference>
<evidence type="ECO:0000256" key="3">
    <source>
        <dbReference type="ARBA" id="ARBA00022670"/>
    </source>
</evidence>
<dbReference type="SUPFAM" id="SSF52096">
    <property type="entry name" value="ClpP/crotonase"/>
    <property type="match status" value="1"/>
</dbReference>
<dbReference type="InterPro" id="IPR001907">
    <property type="entry name" value="ClpP"/>
</dbReference>
<evidence type="ECO:0000313" key="7">
    <source>
        <dbReference type="EMBL" id="SEE26241.1"/>
    </source>
</evidence>
<dbReference type="GO" id="GO:0004252">
    <property type="term" value="F:serine-type endopeptidase activity"/>
    <property type="evidence" value="ECO:0007669"/>
    <property type="project" value="InterPro"/>
</dbReference>
<proteinExistence type="inferred from homology"/>
<comment type="similarity">
    <text evidence="1 6">Belongs to the peptidase S14 family.</text>
</comment>
<dbReference type="EMBL" id="FNTV01000001">
    <property type="protein sequence ID" value="SEE26241.1"/>
    <property type="molecule type" value="Genomic_DNA"/>
</dbReference>
<gene>
    <name evidence="7" type="ORF">SAMN04489740_0993</name>
</gene>
<evidence type="ECO:0000313" key="8">
    <source>
        <dbReference type="Proteomes" id="UP000182725"/>
    </source>
</evidence>
<dbReference type="Gene3D" id="3.90.226.10">
    <property type="entry name" value="2-enoyl-CoA Hydratase, Chain A, domain 1"/>
    <property type="match status" value="1"/>
</dbReference>
<protein>
    <recommendedName>
        <fullName evidence="6">ATP-dependent Clp protease proteolytic subunit</fullName>
    </recommendedName>
</protein>
<dbReference type="Pfam" id="PF10123">
    <property type="entry name" value="Mu-like_Pro"/>
    <property type="match status" value="1"/>
</dbReference>
<dbReference type="AlphaFoldDB" id="A0A1H5HF43"/>
<dbReference type="InterPro" id="IPR012106">
    <property type="entry name" value="Phage_Mu_Gp1"/>
</dbReference>
<keyword evidence="2" id="KW-0963">Cytoplasm</keyword>
<evidence type="ECO:0000256" key="2">
    <source>
        <dbReference type="ARBA" id="ARBA00022490"/>
    </source>
</evidence>
<name>A0A1H5HF43_9MICC</name>
<dbReference type="RefSeq" id="WP_074710819.1">
    <property type="nucleotide sequence ID" value="NZ_FNTV01000001.1"/>
</dbReference>
<dbReference type="PRINTS" id="PR00127">
    <property type="entry name" value="CLPPROTEASEP"/>
</dbReference>
<evidence type="ECO:0000256" key="6">
    <source>
        <dbReference type="RuleBase" id="RU003567"/>
    </source>
</evidence>
<dbReference type="GO" id="GO:0051117">
    <property type="term" value="F:ATPase binding"/>
    <property type="evidence" value="ECO:0007669"/>
    <property type="project" value="TreeGrafter"/>
</dbReference>
<dbReference type="GO" id="GO:0004176">
    <property type="term" value="F:ATP-dependent peptidase activity"/>
    <property type="evidence" value="ECO:0007669"/>
    <property type="project" value="InterPro"/>
</dbReference>
<dbReference type="InterPro" id="IPR029045">
    <property type="entry name" value="ClpP/crotonase-like_dom_sf"/>
</dbReference>
<dbReference type="GO" id="GO:0009368">
    <property type="term" value="C:endopeptidase Clp complex"/>
    <property type="evidence" value="ECO:0007669"/>
    <property type="project" value="TreeGrafter"/>
</dbReference>
<evidence type="ECO:0000256" key="5">
    <source>
        <dbReference type="ARBA" id="ARBA00022825"/>
    </source>
</evidence>
<dbReference type="Pfam" id="PF00574">
    <property type="entry name" value="CLP_protease"/>
    <property type="match status" value="1"/>
</dbReference>
<dbReference type="InterPro" id="IPR023562">
    <property type="entry name" value="ClpP/TepA"/>
</dbReference>
<sequence length="447" mass="46748">MTVTQPVRPAAAEPVQWYRMEADSASSSAEVFIYGAIGGWFGVDATQFVRDIATLDVKEIQLRVNSPGGSVYDGVAIMNALKRHKAKVVASVDGIAASAASFIIMAADEIQMGPGSEVMIHDAWAYTAGNAGELTDEAAHLDRISNSIASLYASRAGGTAEEWRDAMKAESWYSAKEAVAAGLADSVTGDTANKATDSVDAFTEVSRFLHTGRGNAPTPWMPPGQQTADSATRMPVSAVVQEAADWLNTTKSRAGFPPGTEKLVAALADEPHEPNAPQTVNTTNAGKGTDDMSAEVIKGLRERIGIPAEATLNDNEILAALDEALAEQAEPTNAVTAAAAAGTVVLDEAAYNELKDQAAQGSAARKQQLATDRANLVNAAVNDGRIAPARREHWVNTLEADPGMEAALAGLAKGLVPLEAAGYTGGVDEASDENSTYSKIFNTTKES</sequence>
<keyword evidence="3" id="KW-0645">Protease</keyword>
<dbReference type="CDD" id="cd07016">
    <property type="entry name" value="S14_ClpP_1"/>
    <property type="match status" value="1"/>
</dbReference>
<reference evidence="7 8" key="1">
    <citation type="submission" date="2016-10" db="EMBL/GenBank/DDBJ databases">
        <authorList>
            <person name="de Groot N.N."/>
        </authorList>
    </citation>
    <scope>NUCLEOTIDE SEQUENCE [LARGE SCALE GENOMIC DNA]</scope>
    <source>
        <strain evidence="7 8">DSM 22274</strain>
    </source>
</reference>
<evidence type="ECO:0000256" key="1">
    <source>
        <dbReference type="ARBA" id="ARBA00007039"/>
    </source>
</evidence>
<dbReference type="NCBIfam" id="NF045542">
    <property type="entry name" value="Clp_rel_HeadMat"/>
    <property type="match status" value="1"/>
</dbReference>
<accession>A0A1H5HF43</accession>
<keyword evidence="4" id="KW-0378">Hydrolase</keyword>
<keyword evidence="5" id="KW-0720">Serine protease</keyword>
<evidence type="ECO:0000256" key="4">
    <source>
        <dbReference type="ARBA" id="ARBA00022801"/>
    </source>
</evidence>
<dbReference type="PANTHER" id="PTHR10381">
    <property type="entry name" value="ATP-DEPENDENT CLP PROTEASE PROTEOLYTIC SUBUNIT"/>
    <property type="match status" value="1"/>
</dbReference>
<dbReference type="GO" id="GO:0006515">
    <property type="term" value="P:protein quality control for misfolded or incompletely synthesized proteins"/>
    <property type="evidence" value="ECO:0007669"/>
    <property type="project" value="TreeGrafter"/>
</dbReference>
<dbReference type="Proteomes" id="UP000182725">
    <property type="component" value="Unassembled WGS sequence"/>
</dbReference>
<organism evidence="7 8">
    <name type="scientific">Arthrobacter alpinus</name>
    <dbReference type="NCBI Taxonomy" id="656366"/>
    <lineage>
        <taxon>Bacteria</taxon>
        <taxon>Bacillati</taxon>
        <taxon>Actinomycetota</taxon>
        <taxon>Actinomycetes</taxon>
        <taxon>Micrococcales</taxon>
        <taxon>Micrococcaceae</taxon>
        <taxon>Arthrobacter</taxon>
    </lineage>
</organism>